<feature type="signal peptide" evidence="9">
    <location>
        <begin position="1"/>
        <end position="37"/>
    </location>
</feature>
<protein>
    <recommendedName>
        <fullName evidence="9">Type 3 secretion system secretin</fullName>
        <shortName evidence="9">T3SS secretin</shortName>
    </recommendedName>
</protein>
<reference evidence="14 15" key="1">
    <citation type="submission" date="2024-05" db="EMBL/GenBank/DDBJ databases">
        <title>Burkholderia sp. Nov. a novel bacteria isolated from rhizosphere soil of Camellia sinensis.</title>
        <authorList>
            <person name="Dong Y."/>
        </authorList>
    </citation>
    <scope>NUCLEOTIDE SEQUENCE [LARGE SCALE GENOMIC DNA]</scope>
    <source>
        <strain evidence="14 15">GS2Y</strain>
    </source>
</reference>
<dbReference type="RefSeq" id="WP_343491899.1">
    <property type="nucleotide sequence ID" value="NZ_JBCPYA010000003.1"/>
</dbReference>
<dbReference type="InterPro" id="IPR004845">
    <property type="entry name" value="T2SS_GspD_CS"/>
</dbReference>
<dbReference type="InterPro" id="IPR005644">
    <property type="entry name" value="NolW-like"/>
</dbReference>
<keyword evidence="15" id="KW-1185">Reference proteome</keyword>
<sequence precursor="true">MTVISRRNPWGRRFAASLKLCLILSLTIGDGARTALAADVPFRTSAVHIEVEGKDLKDVLRDFAASQGVVASVAGDVHGAVSGRFDMSPRRFLDTLSSTFGFVWFYDGSVLSISSASDVTRRVIHLDFARTKELRSTLAQMGLENKRFPIVYDPSMGAALVTGPSQYVALVANLASRLDQNANRRVGTGVRIFPLKHGWAADHDVVIDGKTVTVPGVARVLAEMYHAGKDDTDGNPGLGASTMAPGMERQTPMTDASGGTGGGSPFNPASGGVNPPLPAFFGRGSGSAPQFAVQPPAPGRGADGGYANAGGSGGGTGAVPSGTGMLPVIKADPRTNSVLIRDLPQRIGQYQSLIDQLDVRRRLVEIEAHIIEIDDSALRQLGVDWRAHNSHIDIQTGTGTTAANSYSNGQLNPVFSGTDSKGSTILNATPAGLSLTAVLGDAGRYLMARVNALEDSNLAKIDASPKVATLDNVEAVMDNKKRFYVRVQGYTSGDLYAISTGTSLRVLPMVVDEDGRTQIKLQVHVEDGMTTSEKVDNIPVITTSTINTEAVVSQGESLLIAGYRVDNTSNGESGIPVLSKIPLLGGLFRYRENQHSHMERLVLLSPRLIEF</sequence>
<keyword evidence="4 9" id="KW-0732">Signal</keyword>
<dbReference type="Gene3D" id="3.55.50.30">
    <property type="match status" value="1"/>
</dbReference>
<dbReference type="PRINTS" id="PR01337">
    <property type="entry name" value="TYPE3OMGPROT"/>
</dbReference>
<evidence type="ECO:0000313" key="14">
    <source>
        <dbReference type="EMBL" id="MEN2470434.1"/>
    </source>
</evidence>
<keyword evidence="3 9" id="KW-0813">Transport</keyword>
<comment type="subunit">
    <text evidence="9">The core secretion machinery of the T3SS is composed of approximately 20 different proteins, including cytoplasmic components, a base, an export apparatus and a needle. This subunit is part of the base, which anchors the injectisome in the bacterial cell envelope. Forms a stable homooligomeric complex.</text>
</comment>
<dbReference type="PROSITE" id="PS00875">
    <property type="entry name" value="T2SP_D"/>
    <property type="match status" value="1"/>
</dbReference>
<comment type="function">
    <text evidence="9">Component of the type III secretion system (T3SS), also called injectisome, which is used to inject bacterial effector proteins into eukaryotic host cells. Forms a ring-shaped multimeric structure with an apparent central pore in the outer membrane.</text>
</comment>
<evidence type="ECO:0000259" key="13">
    <source>
        <dbReference type="Pfam" id="PF03958"/>
    </source>
</evidence>
<dbReference type="InterPro" id="IPR003522">
    <property type="entry name" value="T3SS_OM_pore_YscC"/>
</dbReference>
<evidence type="ECO:0000256" key="4">
    <source>
        <dbReference type="ARBA" id="ARBA00022729"/>
    </source>
</evidence>
<dbReference type="InterPro" id="IPR038591">
    <property type="entry name" value="NolW-like_sf"/>
</dbReference>
<feature type="compositionally biased region" description="Gly residues" evidence="11">
    <location>
        <begin position="301"/>
        <end position="317"/>
    </location>
</feature>
<dbReference type="EMBL" id="JBCPYA010000003">
    <property type="protein sequence ID" value="MEN2470434.1"/>
    <property type="molecule type" value="Genomic_DNA"/>
</dbReference>
<dbReference type="InterPro" id="IPR050810">
    <property type="entry name" value="Bact_Secretion_Sys_Channel"/>
</dbReference>
<feature type="region of interest" description="Disordered" evidence="11">
    <location>
        <begin position="228"/>
        <end position="319"/>
    </location>
</feature>
<proteinExistence type="inferred from homology"/>
<evidence type="ECO:0000256" key="3">
    <source>
        <dbReference type="ARBA" id="ARBA00022448"/>
    </source>
</evidence>
<evidence type="ECO:0000256" key="5">
    <source>
        <dbReference type="ARBA" id="ARBA00022927"/>
    </source>
</evidence>
<keyword evidence="8 9" id="KW-0998">Cell outer membrane</keyword>
<evidence type="ECO:0000256" key="10">
    <source>
        <dbReference type="RuleBase" id="RU004004"/>
    </source>
</evidence>
<dbReference type="PANTHER" id="PTHR30332">
    <property type="entry name" value="PROBABLE GENERAL SECRETION PATHWAY PROTEIN D"/>
    <property type="match status" value="1"/>
</dbReference>
<evidence type="ECO:0000256" key="6">
    <source>
        <dbReference type="ARBA" id="ARBA00023010"/>
    </source>
</evidence>
<comment type="subcellular location">
    <subcellularLocation>
        <location evidence="1 9 10">Cell outer membrane</location>
    </subcellularLocation>
</comment>
<keyword evidence="5 9" id="KW-0653">Protein transport</keyword>
<keyword evidence="7 9" id="KW-0472">Membrane</keyword>
<evidence type="ECO:0000256" key="7">
    <source>
        <dbReference type="ARBA" id="ARBA00023136"/>
    </source>
</evidence>
<dbReference type="Gene3D" id="3.30.1370.120">
    <property type="match status" value="2"/>
</dbReference>
<dbReference type="Pfam" id="PF03958">
    <property type="entry name" value="Secretin_N"/>
    <property type="match status" value="2"/>
</dbReference>
<evidence type="ECO:0000313" key="15">
    <source>
        <dbReference type="Proteomes" id="UP001466933"/>
    </source>
</evidence>
<dbReference type="Pfam" id="PF00263">
    <property type="entry name" value="Secretin"/>
    <property type="match status" value="1"/>
</dbReference>
<feature type="domain" description="NolW-like" evidence="13">
    <location>
        <begin position="190"/>
        <end position="362"/>
    </location>
</feature>
<comment type="similarity">
    <text evidence="2 9">Belongs to the bacterial secretin family. T3SS SctC subfamily.</text>
</comment>
<evidence type="ECO:0000256" key="2">
    <source>
        <dbReference type="ARBA" id="ARBA00007032"/>
    </source>
</evidence>
<dbReference type="Proteomes" id="UP001466933">
    <property type="component" value="Unassembled WGS sequence"/>
</dbReference>
<keyword evidence="6 9" id="KW-0811">Translocation</keyword>
<evidence type="ECO:0000256" key="9">
    <source>
        <dbReference type="HAMAP-Rule" id="MF_02219"/>
    </source>
</evidence>
<organism evidence="14 15">
    <name type="scientific">Burkholderia theae</name>
    <dbReference type="NCBI Taxonomy" id="3143496"/>
    <lineage>
        <taxon>Bacteria</taxon>
        <taxon>Pseudomonadati</taxon>
        <taxon>Pseudomonadota</taxon>
        <taxon>Betaproteobacteria</taxon>
        <taxon>Burkholderiales</taxon>
        <taxon>Burkholderiaceae</taxon>
        <taxon>Burkholderia</taxon>
    </lineage>
</organism>
<feature type="domain" description="Type II/III secretion system secretin-like" evidence="12">
    <location>
        <begin position="452"/>
        <end position="610"/>
    </location>
</feature>
<evidence type="ECO:0000256" key="11">
    <source>
        <dbReference type="SAM" id="MobiDB-lite"/>
    </source>
</evidence>
<feature type="chain" id="PRO_5044944020" description="Type 3 secretion system secretin" evidence="9">
    <location>
        <begin position="38"/>
        <end position="611"/>
    </location>
</feature>
<evidence type="ECO:0000256" key="8">
    <source>
        <dbReference type="ARBA" id="ARBA00023237"/>
    </source>
</evidence>
<evidence type="ECO:0000259" key="12">
    <source>
        <dbReference type="Pfam" id="PF00263"/>
    </source>
</evidence>
<name>A0ABU9WEH0_9BURK</name>
<dbReference type="HAMAP" id="MF_02219">
    <property type="entry name" value="Type_III_secretin"/>
    <property type="match status" value="1"/>
</dbReference>
<feature type="domain" description="NolW-like" evidence="13">
    <location>
        <begin position="122"/>
        <end position="182"/>
    </location>
</feature>
<comment type="caution">
    <text evidence="14">The sequence shown here is derived from an EMBL/GenBank/DDBJ whole genome shotgun (WGS) entry which is preliminary data.</text>
</comment>
<dbReference type="InterPro" id="IPR004846">
    <property type="entry name" value="T2SS/T3SS_dom"/>
</dbReference>
<accession>A0ABU9WEH0</accession>
<dbReference type="NCBIfam" id="TIGR02516">
    <property type="entry name" value="type_III_yscC"/>
    <property type="match status" value="1"/>
</dbReference>
<dbReference type="PANTHER" id="PTHR30332:SF5">
    <property type="entry name" value="SPI-1 TYPE 3 SECRETION SYSTEM SECRETIN"/>
    <property type="match status" value="1"/>
</dbReference>
<evidence type="ECO:0000256" key="1">
    <source>
        <dbReference type="ARBA" id="ARBA00004442"/>
    </source>
</evidence>
<gene>
    <name evidence="9 14" type="primary">sctC</name>
    <name evidence="14" type="ORF">VOI36_11045</name>
</gene>